<dbReference type="Gene3D" id="3.40.1580.10">
    <property type="entry name" value="SMI1/KNR4-like"/>
    <property type="match status" value="1"/>
</dbReference>
<feature type="domain" description="Knr4/Smi1-like" evidence="1">
    <location>
        <begin position="64"/>
        <end position="165"/>
    </location>
</feature>
<name>A0A376DPR5_CHRCU</name>
<gene>
    <name evidence="2" type="ORF">NCTC13533_00378</name>
</gene>
<protein>
    <recommendedName>
        <fullName evidence="1">Knr4/Smi1-like domain-containing protein</fullName>
    </recommendedName>
</protein>
<dbReference type="Proteomes" id="UP000255224">
    <property type="component" value="Unassembled WGS sequence"/>
</dbReference>
<evidence type="ECO:0000259" key="1">
    <source>
        <dbReference type="SMART" id="SM00860"/>
    </source>
</evidence>
<evidence type="ECO:0000313" key="3">
    <source>
        <dbReference type="Proteomes" id="UP000255224"/>
    </source>
</evidence>
<reference evidence="2 3" key="1">
    <citation type="submission" date="2018-06" db="EMBL/GenBank/DDBJ databases">
        <authorList>
            <consortium name="Pathogen Informatics"/>
            <person name="Doyle S."/>
        </authorList>
    </citation>
    <scope>NUCLEOTIDE SEQUENCE [LARGE SCALE GENOMIC DNA]</scope>
    <source>
        <strain evidence="2 3">NCTC13533</strain>
    </source>
</reference>
<sequence length="177" mass="20648">MKVYFLPMQTNPSRRRKINSKILKVEEYPKTGKVIHISCDRMSPISPDNMIKLWTEQHIKLSPPATIDLIKATEKIIEFQFPNDFKAFYLTLDGFADWDWTKKMFSIWPLTRIVEEYHNESNKSFIVFADYLINSHHIGFVKGQKGVFKNSGVIPELIAETFLEALFLINSDADILY</sequence>
<dbReference type="SUPFAM" id="SSF160631">
    <property type="entry name" value="SMI1/KNR4-like"/>
    <property type="match status" value="1"/>
</dbReference>
<dbReference type="SMART" id="SM00860">
    <property type="entry name" value="SMI1_KNR4"/>
    <property type="match status" value="1"/>
</dbReference>
<accession>A0A376DPR5</accession>
<dbReference type="AlphaFoldDB" id="A0A376DPR5"/>
<evidence type="ECO:0000313" key="2">
    <source>
        <dbReference type="EMBL" id="STC92486.1"/>
    </source>
</evidence>
<dbReference type="InterPro" id="IPR018958">
    <property type="entry name" value="Knr4/Smi1-like_dom"/>
</dbReference>
<dbReference type="InterPro" id="IPR037883">
    <property type="entry name" value="Knr4/Smi1-like_sf"/>
</dbReference>
<dbReference type="EMBL" id="UFVQ01000003">
    <property type="protein sequence ID" value="STC92486.1"/>
    <property type="molecule type" value="Genomic_DNA"/>
</dbReference>
<dbReference type="Pfam" id="PF09346">
    <property type="entry name" value="SMI1_KNR4"/>
    <property type="match status" value="1"/>
</dbReference>
<proteinExistence type="predicted"/>
<organism evidence="2 3">
    <name type="scientific">Chryseobacterium carnipullorum</name>
    <dbReference type="NCBI Taxonomy" id="1124835"/>
    <lineage>
        <taxon>Bacteria</taxon>
        <taxon>Pseudomonadati</taxon>
        <taxon>Bacteroidota</taxon>
        <taxon>Flavobacteriia</taxon>
        <taxon>Flavobacteriales</taxon>
        <taxon>Weeksellaceae</taxon>
        <taxon>Chryseobacterium group</taxon>
        <taxon>Chryseobacterium</taxon>
    </lineage>
</organism>